<evidence type="ECO:0000256" key="1">
    <source>
        <dbReference type="ARBA" id="ARBA00007074"/>
    </source>
</evidence>
<feature type="chain" id="PRO_5040442844" evidence="6">
    <location>
        <begin position="21"/>
        <end position="179"/>
    </location>
</feature>
<sequence length="179" mass="20147">MRLVSGVTLLCMLLAGCASRPVVVEDRNEPEPGSHADPEQTVSMEDYSVDMANPGMVHALLSAQLQEWEGTPYRLGGMSRKGVDCSGFVFLTFHDRLGVRLPRTTDQQARVGEKVAKDQLQTGDLVFFRTGRGVRHVGIYMNHGRFMHASTSRGVMVSSLDNVYWRSHYWTARRIETRF</sequence>
<keyword evidence="2" id="KW-0645">Protease</keyword>
<organism evidence="8 9">
    <name type="scientific">Alloalcanivorax xenomutans</name>
    <dbReference type="NCBI Taxonomy" id="1094342"/>
    <lineage>
        <taxon>Bacteria</taxon>
        <taxon>Pseudomonadati</taxon>
        <taxon>Pseudomonadota</taxon>
        <taxon>Gammaproteobacteria</taxon>
        <taxon>Oceanospirillales</taxon>
        <taxon>Alcanivoracaceae</taxon>
        <taxon>Alloalcanivorax</taxon>
    </lineage>
</organism>
<dbReference type="PROSITE" id="PS51257">
    <property type="entry name" value="PROKAR_LIPOPROTEIN"/>
    <property type="match status" value="1"/>
</dbReference>
<protein>
    <submittedName>
        <fullName evidence="8">NlpC/P60 family protein</fullName>
    </submittedName>
</protein>
<comment type="caution">
    <text evidence="8">The sequence shown here is derived from an EMBL/GenBank/DDBJ whole genome shotgun (WGS) entry which is preliminary data.</text>
</comment>
<evidence type="ECO:0000256" key="4">
    <source>
        <dbReference type="ARBA" id="ARBA00022801"/>
    </source>
</evidence>
<dbReference type="Proteomes" id="UP001107961">
    <property type="component" value="Unassembled WGS sequence"/>
</dbReference>
<keyword evidence="9" id="KW-1185">Reference proteome</keyword>
<name>A0A9Q3ZAY5_9GAMM</name>
<evidence type="ECO:0000256" key="2">
    <source>
        <dbReference type="ARBA" id="ARBA00022670"/>
    </source>
</evidence>
<feature type="signal peptide" evidence="6">
    <location>
        <begin position="1"/>
        <end position="20"/>
    </location>
</feature>
<dbReference type="RefSeq" id="WP_022994133.1">
    <property type="nucleotide sequence ID" value="NZ_CP012331.1"/>
</dbReference>
<dbReference type="PROSITE" id="PS51935">
    <property type="entry name" value="NLPC_P60"/>
    <property type="match status" value="1"/>
</dbReference>
<dbReference type="InterPro" id="IPR000064">
    <property type="entry name" value="NLP_P60_dom"/>
</dbReference>
<proteinExistence type="inferred from homology"/>
<keyword evidence="3 6" id="KW-0732">Signal</keyword>
<evidence type="ECO:0000256" key="6">
    <source>
        <dbReference type="SAM" id="SignalP"/>
    </source>
</evidence>
<dbReference type="Pfam" id="PF00877">
    <property type="entry name" value="NLPC_P60"/>
    <property type="match status" value="1"/>
</dbReference>
<dbReference type="InterPro" id="IPR038765">
    <property type="entry name" value="Papain-like_cys_pep_sf"/>
</dbReference>
<dbReference type="SUPFAM" id="SSF54001">
    <property type="entry name" value="Cysteine proteinases"/>
    <property type="match status" value="1"/>
</dbReference>
<evidence type="ECO:0000313" key="9">
    <source>
        <dbReference type="Proteomes" id="UP001107961"/>
    </source>
</evidence>
<comment type="similarity">
    <text evidence="1">Belongs to the peptidase C40 family.</text>
</comment>
<evidence type="ECO:0000259" key="7">
    <source>
        <dbReference type="PROSITE" id="PS51935"/>
    </source>
</evidence>
<dbReference type="PANTHER" id="PTHR47360:SF1">
    <property type="entry name" value="ENDOPEPTIDASE NLPC-RELATED"/>
    <property type="match status" value="1"/>
</dbReference>
<keyword evidence="4" id="KW-0378">Hydrolase</keyword>
<keyword evidence="5" id="KW-0788">Thiol protease</keyword>
<dbReference type="Gene3D" id="3.90.1720.10">
    <property type="entry name" value="endopeptidase domain like (from Nostoc punctiforme)"/>
    <property type="match status" value="1"/>
</dbReference>
<evidence type="ECO:0000256" key="5">
    <source>
        <dbReference type="ARBA" id="ARBA00022807"/>
    </source>
</evidence>
<dbReference type="GeneID" id="94685726"/>
<gene>
    <name evidence="8" type="ORF">LZG35_00455</name>
</gene>
<feature type="domain" description="NlpC/P60" evidence="7">
    <location>
        <begin position="55"/>
        <end position="176"/>
    </location>
</feature>
<evidence type="ECO:0000256" key="3">
    <source>
        <dbReference type="ARBA" id="ARBA00022729"/>
    </source>
</evidence>
<dbReference type="GO" id="GO:0008234">
    <property type="term" value="F:cysteine-type peptidase activity"/>
    <property type="evidence" value="ECO:0007669"/>
    <property type="project" value="UniProtKB-KW"/>
</dbReference>
<dbReference type="AlphaFoldDB" id="A0A9Q3ZAY5"/>
<dbReference type="KEGG" id="axe:P40_04705"/>
<dbReference type="InterPro" id="IPR052062">
    <property type="entry name" value="Murein_DD/LD_carboxypeptidase"/>
</dbReference>
<accession>A0A9Q3ZAY5</accession>
<dbReference type="EMBL" id="JAJVKT010000001">
    <property type="protein sequence ID" value="MCE7507088.1"/>
    <property type="molecule type" value="Genomic_DNA"/>
</dbReference>
<dbReference type="PANTHER" id="PTHR47360">
    <property type="entry name" value="MUREIN DD-ENDOPEPTIDASE MEPS/MUREIN LD-CARBOXYPEPTIDASE"/>
    <property type="match status" value="1"/>
</dbReference>
<reference evidence="8" key="1">
    <citation type="submission" date="2022-01" db="EMBL/GenBank/DDBJ databases">
        <authorList>
            <person name="Karlyshev A.V."/>
            <person name="Jaspars M."/>
        </authorList>
    </citation>
    <scope>NUCLEOTIDE SEQUENCE</scope>
    <source>
        <strain evidence="8">AGSA3-2</strain>
    </source>
</reference>
<evidence type="ECO:0000313" key="8">
    <source>
        <dbReference type="EMBL" id="MCE7507088.1"/>
    </source>
</evidence>
<dbReference type="GO" id="GO:0006508">
    <property type="term" value="P:proteolysis"/>
    <property type="evidence" value="ECO:0007669"/>
    <property type="project" value="UniProtKB-KW"/>
</dbReference>